<proteinExistence type="predicted"/>
<dbReference type="EMBL" id="JGDS01000050">
    <property type="protein sequence ID" value="EXZ73366.1"/>
    <property type="molecule type" value="Genomic_DNA"/>
</dbReference>
<gene>
    <name evidence="1" type="ORF">M123_2061</name>
</gene>
<protein>
    <submittedName>
        <fullName evidence="1">Uncharacterized protein</fullName>
    </submittedName>
</protein>
<evidence type="ECO:0000313" key="2">
    <source>
        <dbReference type="Proteomes" id="UP000020938"/>
    </source>
</evidence>
<name>A0A016E888_BACFG</name>
<sequence>MLQIHCTICGSYRGESRFGREDRFTAFLSRTGTKGSAFRRSAKVVIEL</sequence>
<dbReference type="Proteomes" id="UP000020938">
    <property type="component" value="Unassembled WGS sequence"/>
</dbReference>
<dbReference type="PATRIC" id="fig|1339314.3.peg.2269"/>
<reference evidence="1 2" key="1">
    <citation type="submission" date="2014-02" db="EMBL/GenBank/DDBJ databases">
        <authorList>
            <person name="Sears C."/>
            <person name="Carroll K."/>
            <person name="Sack B.R."/>
            <person name="Qadri F."/>
            <person name="Myers L.L."/>
            <person name="Chung G.-T."/>
            <person name="Escheverria P."/>
            <person name="Fraser C.M."/>
            <person name="Sadzewicz L."/>
            <person name="Shefchek K.A."/>
            <person name="Tallon L."/>
            <person name="Das S.P."/>
            <person name="Daugherty S."/>
            <person name="Mongodin E.F."/>
        </authorList>
    </citation>
    <scope>NUCLEOTIDE SEQUENCE [LARGE SCALE GENOMIC DNA]</scope>
    <source>
        <strain evidence="1 2">3976T8</strain>
    </source>
</reference>
<evidence type="ECO:0000313" key="1">
    <source>
        <dbReference type="EMBL" id="EXZ73366.1"/>
    </source>
</evidence>
<dbReference type="AlphaFoldDB" id="A0A016E888"/>
<comment type="caution">
    <text evidence="1">The sequence shown here is derived from an EMBL/GenBank/DDBJ whole genome shotgun (WGS) entry which is preliminary data.</text>
</comment>
<organism evidence="1 2">
    <name type="scientific">Bacteroides fragilis str. 3976T8</name>
    <dbReference type="NCBI Taxonomy" id="1339314"/>
    <lineage>
        <taxon>Bacteria</taxon>
        <taxon>Pseudomonadati</taxon>
        <taxon>Bacteroidota</taxon>
        <taxon>Bacteroidia</taxon>
        <taxon>Bacteroidales</taxon>
        <taxon>Bacteroidaceae</taxon>
        <taxon>Bacteroides</taxon>
    </lineage>
</organism>
<accession>A0A016E888</accession>